<keyword evidence="4 6" id="KW-0472">Membrane</keyword>
<dbReference type="RefSeq" id="XP_009065054.1">
    <property type="nucleotide sequence ID" value="XM_009066806.1"/>
</dbReference>
<feature type="transmembrane region" description="Helical" evidence="6">
    <location>
        <begin position="122"/>
        <end position="143"/>
    </location>
</feature>
<dbReference type="Pfam" id="PF00002">
    <property type="entry name" value="7tm_2"/>
    <property type="match status" value="1"/>
</dbReference>
<dbReference type="Gene3D" id="1.20.1070.10">
    <property type="entry name" value="Rhodopsin 7-helix transmembrane proteins"/>
    <property type="match status" value="1"/>
</dbReference>
<evidence type="ECO:0000256" key="4">
    <source>
        <dbReference type="ARBA" id="ARBA00023136"/>
    </source>
</evidence>
<comment type="subcellular location">
    <subcellularLocation>
        <location evidence="1">Membrane</location>
        <topology evidence="1">Multi-pass membrane protein</topology>
    </subcellularLocation>
</comment>
<keyword evidence="2 6" id="KW-0812">Transmembrane</keyword>
<protein>
    <recommendedName>
        <fullName evidence="7">G-protein coupled receptors family 2 profile 2 domain-containing protein</fullName>
    </recommendedName>
</protein>
<dbReference type="GO" id="GO:0007166">
    <property type="term" value="P:cell surface receptor signaling pathway"/>
    <property type="evidence" value="ECO:0007669"/>
    <property type="project" value="InterPro"/>
</dbReference>
<organism evidence="8 9">
    <name type="scientific">Lottia gigantea</name>
    <name type="common">Giant owl limpet</name>
    <dbReference type="NCBI Taxonomy" id="225164"/>
    <lineage>
        <taxon>Eukaryota</taxon>
        <taxon>Metazoa</taxon>
        <taxon>Spiralia</taxon>
        <taxon>Lophotrochozoa</taxon>
        <taxon>Mollusca</taxon>
        <taxon>Gastropoda</taxon>
        <taxon>Patellogastropoda</taxon>
        <taxon>Lottioidea</taxon>
        <taxon>Lottiidae</taxon>
        <taxon>Lottia</taxon>
    </lineage>
</organism>
<dbReference type="PRINTS" id="PR02001">
    <property type="entry name" value="GCR1CAMPR"/>
</dbReference>
<evidence type="ECO:0000313" key="9">
    <source>
        <dbReference type="Proteomes" id="UP000030746"/>
    </source>
</evidence>
<dbReference type="PANTHER" id="PTHR45902">
    <property type="entry name" value="LATROPHILIN RECEPTOR-LIKE PROTEIN A"/>
    <property type="match status" value="1"/>
</dbReference>
<dbReference type="PROSITE" id="PS50261">
    <property type="entry name" value="G_PROTEIN_RECEP_F2_4"/>
    <property type="match status" value="1"/>
</dbReference>
<evidence type="ECO:0000256" key="3">
    <source>
        <dbReference type="ARBA" id="ARBA00022989"/>
    </source>
</evidence>
<feature type="transmembrane region" description="Helical" evidence="6">
    <location>
        <begin position="197"/>
        <end position="215"/>
    </location>
</feature>
<feature type="transmembrane region" description="Helical" evidence="6">
    <location>
        <begin position="155"/>
        <end position="177"/>
    </location>
</feature>
<evidence type="ECO:0000256" key="2">
    <source>
        <dbReference type="ARBA" id="ARBA00022692"/>
    </source>
</evidence>
<dbReference type="OMA" id="AVWFAFC"/>
<feature type="transmembrane region" description="Helical" evidence="6">
    <location>
        <begin position="288"/>
        <end position="308"/>
    </location>
</feature>
<evidence type="ECO:0000313" key="8">
    <source>
        <dbReference type="EMBL" id="ESO83924.1"/>
    </source>
</evidence>
<evidence type="ECO:0000256" key="1">
    <source>
        <dbReference type="ARBA" id="ARBA00004141"/>
    </source>
</evidence>
<accession>V4B5X4</accession>
<feature type="region of interest" description="Disordered" evidence="5">
    <location>
        <begin position="351"/>
        <end position="380"/>
    </location>
</feature>
<feature type="transmembrane region" description="Helical" evidence="6">
    <location>
        <begin position="88"/>
        <end position="110"/>
    </location>
</feature>
<dbReference type="InterPro" id="IPR022343">
    <property type="entry name" value="GCR1-cAMP_receptor"/>
</dbReference>
<dbReference type="GO" id="GO:0016020">
    <property type="term" value="C:membrane"/>
    <property type="evidence" value="ECO:0007669"/>
    <property type="project" value="UniProtKB-SubCell"/>
</dbReference>
<dbReference type="CDD" id="cd15039">
    <property type="entry name" value="7tmB3_Methuselah-like"/>
    <property type="match status" value="1"/>
</dbReference>
<evidence type="ECO:0000256" key="5">
    <source>
        <dbReference type="SAM" id="MobiDB-lite"/>
    </source>
</evidence>
<dbReference type="EMBL" id="KB203566">
    <property type="protein sequence ID" value="ESO83924.1"/>
    <property type="molecule type" value="Genomic_DNA"/>
</dbReference>
<dbReference type="GO" id="GO:0004930">
    <property type="term" value="F:G protein-coupled receptor activity"/>
    <property type="evidence" value="ECO:0007669"/>
    <property type="project" value="InterPro"/>
</dbReference>
<evidence type="ECO:0000259" key="7">
    <source>
        <dbReference type="PROSITE" id="PS50261"/>
    </source>
</evidence>
<feature type="domain" description="G-protein coupled receptors family 2 profile 2" evidence="7">
    <location>
        <begin position="87"/>
        <end position="337"/>
    </location>
</feature>
<reference evidence="8 9" key="1">
    <citation type="journal article" date="2013" name="Nature">
        <title>Insights into bilaterian evolution from three spiralian genomes.</title>
        <authorList>
            <person name="Simakov O."/>
            <person name="Marletaz F."/>
            <person name="Cho S.J."/>
            <person name="Edsinger-Gonzales E."/>
            <person name="Havlak P."/>
            <person name="Hellsten U."/>
            <person name="Kuo D.H."/>
            <person name="Larsson T."/>
            <person name="Lv J."/>
            <person name="Arendt D."/>
            <person name="Savage R."/>
            <person name="Osoegawa K."/>
            <person name="de Jong P."/>
            <person name="Grimwood J."/>
            <person name="Chapman J.A."/>
            <person name="Shapiro H."/>
            <person name="Aerts A."/>
            <person name="Otillar R.P."/>
            <person name="Terry A.Y."/>
            <person name="Boore J.L."/>
            <person name="Grigoriev I.V."/>
            <person name="Lindberg D.R."/>
            <person name="Seaver E.C."/>
            <person name="Weisblat D.A."/>
            <person name="Putnam N.H."/>
            <person name="Rokhsar D.S."/>
        </authorList>
    </citation>
    <scope>NUCLEOTIDE SEQUENCE [LARGE SCALE GENOMIC DNA]</scope>
</reference>
<dbReference type="SUPFAM" id="SSF81321">
    <property type="entry name" value="Family A G protein-coupled receptor-like"/>
    <property type="match status" value="1"/>
</dbReference>
<dbReference type="HOGENOM" id="CLU_002753_3_0_1"/>
<sequence length="380" mass="42741">MVFKNGQCVFSGSSSDPVTSLDCPHILLNKSEFEISDEGRLVILSSKYVYDPELYELLKDSNQVAVCSNFTQNYTSSELEYNFDDVQAILSVIGITLSIIGCVLTICVYLSFKSLRNIPGKIVISLCISLILAYLTMLIGPAMRENFAGCKSFAIMMHYFFLVAFFWMNVMAIDVWYTFAYHQAGGSSERSTRFRFYVLYVFIMASIPVILSTILNETEIADDFSPHYGEGICWFTRRNALLVFFGLPSLLVLIANVILFLIAANTIYSAQKNSVRLLGKEDKSMLSIYVRLTIVMGVAYLFGFLVPLYNHPAILYIFIILNTLQGLFIFVSFVCTRKVLGLIRERANNWSQSRSDGSYSGSRSTTKSSAVSFRPTTGKF</sequence>
<dbReference type="InterPro" id="IPR053231">
    <property type="entry name" value="GPCR_LN-TM7"/>
</dbReference>
<dbReference type="GeneID" id="20230360"/>
<dbReference type="InterPro" id="IPR017981">
    <property type="entry name" value="GPCR_2-like_7TM"/>
</dbReference>
<dbReference type="InterPro" id="IPR000832">
    <property type="entry name" value="GPCR_2_secretin-like"/>
</dbReference>
<evidence type="ECO:0000256" key="6">
    <source>
        <dbReference type="SAM" id="Phobius"/>
    </source>
</evidence>
<proteinExistence type="predicted"/>
<keyword evidence="3 6" id="KW-1133">Transmembrane helix</keyword>
<gene>
    <name evidence="8" type="ORF">LOTGIDRAFT_108512</name>
</gene>
<dbReference type="AlphaFoldDB" id="V4B5X4"/>
<feature type="transmembrane region" description="Helical" evidence="6">
    <location>
        <begin position="314"/>
        <end position="336"/>
    </location>
</feature>
<dbReference type="OrthoDB" id="6134459at2759"/>
<dbReference type="Proteomes" id="UP000030746">
    <property type="component" value="Unassembled WGS sequence"/>
</dbReference>
<feature type="transmembrane region" description="Helical" evidence="6">
    <location>
        <begin position="244"/>
        <end position="268"/>
    </location>
</feature>
<feature type="compositionally biased region" description="Low complexity" evidence="5">
    <location>
        <begin position="351"/>
        <end position="372"/>
    </location>
</feature>
<dbReference type="CTD" id="20230360"/>
<keyword evidence="9" id="KW-1185">Reference proteome</keyword>
<dbReference type="STRING" id="225164.V4B5X4"/>
<dbReference type="KEGG" id="lgi:LOTGIDRAFT_108512"/>
<name>V4B5X4_LOTGI</name>
<dbReference type="PANTHER" id="PTHR45902:SF4">
    <property type="entry name" value="G-PROTEIN COUPLED RECEPTORS FAMILY 2 PROFILE 2 DOMAIN-CONTAINING PROTEIN"/>
    <property type="match status" value="1"/>
</dbReference>